<dbReference type="EMBL" id="LBOZ01000007">
    <property type="protein sequence ID" value="KKP46880.1"/>
    <property type="molecule type" value="Genomic_DNA"/>
</dbReference>
<name>A0A0G0C6L2_9BACT</name>
<feature type="compositionally biased region" description="Basic and acidic residues" evidence="1">
    <location>
        <begin position="13"/>
        <end position="23"/>
    </location>
</feature>
<dbReference type="AlphaFoldDB" id="A0A0G0C6L2"/>
<evidence type="ECO:0000256" key="1">
    <source>
        <dbReference type="SAM" id="MobiDB-lite"/>
    </source>
</evidence>
<protein>
    <submittedName>
        <fullName evidence="2">Uncharacterized protein</fullName>
    </submittedName>
</protein>
<reference evidence="2 3" key="1">
    <citation type="journal article" date="2015" name="Nature">
        <title>rRNA introns, odd ribosomes, and small enigmatic genomes across a large radiation of phyla.</title>
        <authorList>
            <person name="Brown C.T."/>
            <person name="Hug L.A."/>
            <person name="Thomas B.C."/>
            <person name="Sharon I."/>
            <person name="Castelle C.J."/>
            <person name="Singh A."/>
            <person name="Wilkins M.J."/>
            <person name="Williams K.H."/>
            <person name="Banfield J.F."/>
        </authorList>
    </citation>
    <scope>NUCLEOTIDE SEQUENCE [LARGE SCALE GENOMIC DNA]</scope>
</reference>
<proteinExistence type="predicted"/>
<evidence type="ECO:0000313" key="3">
    <source>
        <dbReference type="Proteomes" id="UP000033995"/>
    </source>
</evidence>
<feature type="region of interest" description="Disordered" evidence="1">
    <location>
        <begin position="1"/>
        <end position="25"/>
    </location>
</feature>
<organism evidence="2 3">
    <name type="scientific">Candidatus Woesebacteria bacterium GW2011_GWA2_33_28</name>
    <dbReference type="NCBI Taxonomy" id="1618561"/>
    <lineage>
        <taxon>Bacteria</taxon>
        <taxon>Candidatus Woeseibacteriota</taxon>
    </lineage>
</organism>
<gene>
    <name evidence="2" type="ORF">UR38_C0007G0008</name>
</gene>
<evidence type="ECO:0000313" key="2">
    <source>
        <dbReference type="EMBL" id="KKP46880.1"/>
    </source>
</evidence>
<dbReference type="Proteomes" id="UP000033995">
    <property type="component" value="Unassembled WGS sequence"/>
</dbReference>
<sequence length="60" mass="6850">MTAIQRKKSVPKPKPDPSLDKTRKPITQRFNYVGPDGARDLTETIGQYVGWLPTDEYEKS</sequence>
<comment type="caution">
    <text evidence="2">The sequence shown here is derived from an EMBL/GenBank/DDBJ whole genome shotgun (WGS) entry which is preliminary data.</text>
</comment>
<feature type="compositionally biased region" description="Basic residues" evidence="1">
    <location>
        <begin position="1"/>
        <end position="11"/>
    </location>
</feature>
<accession>A0A0G0C6L2</accession>